<dbReference type="EMBL" id="CP060696">
    <property type="protein sequence ID" value="QNO17940.1"/>
    <property type="molecule type" value="Genomic_DNA"/>
</dbReference>
<dbReference type="RefSeq" id="WP_212507005.1">
    <property type="nucleotide sequence ID" value="NZ_CP060696.1"/>
</dbReference>
<evidence type="ECO:0000313" key="2">
    <source>
        <dbReference type="Proteomes" id="UP000516046"/>
    </source>
</evidence>
<proteinExistence type="predicted"/>
<sequence>MSRAALIADLLGHYGSAAVCGEQQAFVLLRPVQRGVQEDNRYLCTAPYSFCPKVGDTVECMGHVYTVLRCDGVFAGGHRLYTWAVLEQQDGWGR</sequence>
<dbReference type="Proteomes" id="UP000516046">
    <property type="component" value="Chromosome"/>
</dbReference>
<keyword evidence="2" id="KW-1185">Reference proteome</keyword>
<gene>
    <name evidence="1" type="ORF">H6X83_13680</name>
</gene>
<evidence type="ECO:0000313" key="1">
    <source>
        <dbReference type="EMBL" id="QNO17940.1"/>
    </source>
</evidence>
<reference evidence="1 2" key="1">
    <citation type="submission" date="2020-08" db="EMBL/GenBank/DDBJ databases">
        <authorList>
            <person name="Ren C."/>
            <person name="Gu Y."/>
            <person name="Xu Y."/>
        </authorList>
    </citation>
    <scope>NUCLEOTIDE SEQUENCE [LARGE SCALE GENOMIC DNA]</scope>
    <source>
        <strain evidence="1 2">LBM18003</strain>
    </source>
</reference>
<protein>
    <submittedName>
        <fullName evidence="1">Uncharacterized protein</fullName>
    </submittedName>
</protein>
<organism evidence="1 2">
    <name type="scientific">Caproicibacterium amylolyticum</name>
    <dbReference type="NCBI Taxonomy" id="2766537"/>
    <lineage>
        <taxon>Bacteria</taxon>
        <taxon>Bacillati</taxon>
        <taxon>Bacillota</taxon>
        <taxon>Clostridia</taxon>
        <taxon>Eubacteriales</taxon>
        <taxon>Oscillospiraceae</taxon>
        <taxon>Caproicibacterium</taxon>
    </lineage>
</organism>
<name>A0A7G9WGX8_9FIRM</name>
<dbReference type="KEGG" id="caml:H6X83_13680"/>
<accession>A0A7G9WGX8</accession>
<dbReference type="AlphaFoldDB" id="A0A7G9WGX8"/>